<organism evidence="2 3">
    <name type="scientific">Sphenostylis stenocarpa</name>
    <dbReference type="NCBI Taxonomy" id="92480"/>
    <lineage>
        <taxon>Eukaryota</taxon>
        <taxon>Viridiplantae</taxon>
        <taxon>Streptophyta</taxon>
        <taxon>Embryophyta</taxon>
        <taxon>Tracheophyta</taxon>
        <taxon>Spermatophyta</taxon>
        <taxon>Magnoliopsida</taxon>
        <taxon>eudicotyledons</taxon>
        <taxon>Gunneridae</taxon>
        <taxon>Pentapetalae</taxon>
        <taxon>rosids</taxon>
        <taxon>fabids</taxon>
        <taxon>Fabales</taxon>
        <taxon>Fabaceae</taxon>
        <taxon>Papilionoideae</taxon>
        <taxon>50 kb inversion clade</taxon>
        <taxon>NPAAA clade</taxon>
        <taxon>indigoferoid/millettioid clade</taxon>
        <taxon>Phaseoleae</taxon>
        <taxon>Sphenostylis</taxon>
    </lineage>
</organism>
<evidence type="ECO:0000313" key="2">
    <source>
        <dbReference type="EMBL" id="CAJ1960922.1"/>
    </source>
</evidence>
<dbReference type="Proteomes" id="UP001189624">
    <property type="component" value="Chromosome 6"/>
</dbReference>
<keyword evidence="1" id="KW-1133">Transmembrane helix</keyword>
<evidence type="ECO:0000256" key="1">
    <source>
        <dbReference type="SAM" id="Phobius"/>
    </source>
</evidence>
<evidence type="ECO:0000313" key="3">
    <source>
        <dbReference type="Proteomes" id="UP001189624"/>
    </source>
</evidence>
<accession>A0AA86VZ51</accession>
<dbReference type="EMBL" id="OY731403">
    <property type="protein sequence ID" value="CAJ1960922.1"/>
    <property type="molecule type" value="Genomic_DNA"/>
</dbReference>
<feature type="transmembrane region" description="Helical" evidence="1">
    <location>
        <begin position="41"/>
        <end position="59"/>
    </location>
</feature>
<protein>
    <submittedName>
        <fullName evidence="2">Uncharacterized protein</fullName>
    </submittedName>
</protein>
<feature type="transmembrane region" description="Helical" evidence="1">
    <location>
        <begin position="79"/>
        <end position="98"/>
    </location>
</feature>
<keyword evidence="1" id="KW-0812">Transmembrane</keyword>
<dbReference type="Gramene" id="rna-AYBTSS11_LOCUS18456">
    <property type="protein sequence ID" value="CAJ1960922.1"/>
    <property type="gene ID" value="gene-AYBTSS11_LOCUS18456"/>
</dbReference>
<sequence>MVSVGSQSRKVQRLVNYMNLDFFLSVWSPLIQSGFDSRIRLVLFWVWFAGFDSGLYSMLSSRIGPDSTHTPETNTNNNLFVSHIFLRPIFFTSLPNILSAMDKYFGRKNDYTDAYFEGIIRASHHFFSEMLSMLE</sequence>
<proteinExistence type="predicted"/>
<gene>
    <name evidence="2" type="ORF">AYBTSS11_LOCUS18456</name>
</gene>
<dbReference type="AlphaFoldDB" id="A0AA86VZ51"/>
<keyword evidence="3" id="KW-1185">Reference proteome</keyword>
<keyword evidence="1" id="KW-0472">Membrane</keyword>
<name>A0AA86VZ51_9FABA</name>
<reference evidence="2" key="1">
    <citation type="submission" date="2023-10" db="EMBL/GenBank/DDBJ databases">
        <authorList>
            <person name="Domelevo Entfellner J.-B."/>
        </authorList>
    </citation>
    <scope>NUCLEOTIDE SEQUENCE</scope>
</reference>